<dbReference type="GO" id="GO:0008270">
    <property type="term" value="F:zinc ion binding"/>
    <property type="evidence" value="ECO:0007669"/>
    <property type="project" value="UniProtKB-KW"/>
</dbReference>
<dbReference type="PANTHER" id="PTHR24104">
    <property type="entry name" value="E3 UBIQUITIN-PROTEIN LIGASE NHLRC1-RELATED"/>
    <property type="match status" value="1"/>
</dbReference>
<evidence type="ECO:0000313" key="3">
    <source>
        <dbReference type="EMBL" id="KAI6657556.1"/>
    </source>
</evidence>
<dbReference type="PANTHER" id="PTHR24104:SF25">
    <property type="entry name" value="PROTEIN LIN-41"/>
    <property type="match status" value="1"/>
</dbReference>
<feature type="repeat" description="NHL" evidence="2">
    <location>
        <begin position="165"/>
        <end position="200"/>
    </location>
</feature>
<dbReference type="Gene3D" id="2.120.10.30">
    <property type="entry name" value="TolB, C-terminal domain"/>
    <property type="match status" value="2"/>
</dbReference>
<dbReference type="GO" id="GO:0061630">
    <property type="term" value="F:ubiquitin protein ligase activity"/>
    <property type="evidence" value="ECO:0007669"/>
    <property type="project" value="TreeGrafter"/>
</dbReference>
<keyword evidence="1" id="KW-0677">Repeat</keyword>
<organism evidence="3 4">
    <name type="scientific">Oopsacas minuta</name>
    <dbReference type="NCBI Taxonomy" id="111878"/>
    <lineage>
        <taxon>Eukaryota</taxon>
        <taxon>Metazoa</taxon>
        <taxon>Porifera</taxon>
        <taxon>Hexactinellida</taxon>
        <taxon>Hexasterophora</taxon>
        <taxon>Lyssacinosida</taxon>
        <taxon>Leucopsacidae</taxon>
        <taxon>Oopsacas</taxon>
    </lineage>
</organism>
<feature type="repeat" description="NHL" evidence="2">
    <location>
        <begin position="377"/>
        <end position="418"/>
    </location>
</feature>
<evidence type="ECO:0000313" key="4">
    <source>
        <dbReference type="Proteomes" id="UP001165289"/>
    </source>
</evidence>
<evidence type="ECO:0000256" key="2">
    <source>
        <dbReference type="PROSITE-ProRule" id="PRU00504"/>
    </source>
</evidence>
<dbReference type="GO" id="GO:0043161">
    <property type="term" value="P:proteasome-mediated ubiquitin-dependent protein catabolic process"/>
    <property type="evidence" value="ECO:0007669"/>
    <property type="project" value="TreeGrafter"/>
</dbReference>
<sequence>MATADAPEVNTAPVVEKIYREDKRAQYFKEELTQLKQEIADEFEKIHTVLREEESKLQNEIDMNLHKIEELVNKRADRVNQLKKGLEELEQGLAHNNLTHLLADARIKIDKEIDKLLHQERLELPQIQLQCKPTNLNRYNLCKLEDKTHPYTYRHDPAMSCVSTGEKGGLTKPRGLAIDNNGIVYIADYTKSQIEVYSQDGEHINTLVDRKMREPLYLCVSADNLYVSCENRCLLRLSIGSGKRTAIIETQLHISGMCIDAEYGLIGCIWQKNRICLFDNQLDKKGEIQLNTKHHKPGVTFTADIKVTYKQELAVLFYKSSYPLQVFNREGELISCLLSQDQVGGALYFCLDSYDNILITDISAHQLKIFTPQGDLLTRIGKKGQQQGDFQTPVGVSVNQSGDVYVCDCKQNYMLQMF</sequence>
<name>A0AAV7K952_9METZ</name>
<keyword evidence="4" id="KW-1185">Reference proteome</keyword>
<dbReference type="AlphaFoldDB" id="A0AAV7K952"/>
<reference evidence="3 4" key="1">
    <citation type="journal article" date="2023" name="BMC Biol.">
        <title>The compact genome of the sponge Oopsacas minuta (Hexactinellida) is lacking key metazoan core genes.</title>
        <authorList>
            <person name="Santini S."/>
            <person name="Schenkelaars Q."/>
            <person name="Jourda C."/>
            <person name="Duchesne M."/>
            <person name="Belahbib H."/>
            <person name="Rocher C."/>
            <person name="Selva M."/>
            <person name="Riesgo A."/>
            <person name="Vervoort M."/>
            <person name="Leys S.P."/>
            <person name="Kodjabachian L."/>
            <person name="Le Bivic A."/>
            <person name="Borchiellini C."/>
            <person name="Claverie J.M."/>
            <person name="Renard E."/>
        </authorList>
    </citation>
    <scope>NUCLEOTIDE SEQUENCE [LARGE SCALE GENOMIC DNA]</scope>
    <source>
        <strain evidence="3">SPO-2</strain>
    </source>
</reference>
<dbReference type="InterPro" id="IPR011042">
    <property type="entry name" value="6-blade_b-propeller_TolB-like"/>
</dbReference>
<dbReference type="SUPFAM" id="SSF63829">
    <property type="entry name" value="Calcium-dependent phosphotriesterase"/>
    <property type="match status" value="1"/>
</dbReference>
<comment type="caution">
    <text evidence="3">The sequence shown here is derived from an EMBL/GenBank/DDBJ whole genome shotgun (WGS) entry which is preliminary data.</text>
</comment>
<gene>
    <name evidence="3" type="ORF">LOD99_300</name>
</gene>
<dbReference type="Pfam" id="PF01436">
    <property type="entry name" value="NHL"/>
    <property type="match status" value="2"/>
</dbReference>
<dbReference type="InterPro" id="IPR050952">
    <property type="entry name" value="TRIM-NHL_E3_ligases"/>
</dbReference>
<accession>A0AAV7K952</accession>
<dbReference type="PROSITE" id="PS51125">
    <property type="entry name" value="NHL"/>
    <property type="match status" value="2"/>
</dbReference>
<dbReference type="InterPro" id="IPR001258">
    <property type="entry name" value="NHL_repeat"/>
</dbReference>
<evidence type="ECO:0000256" key="1">
    <source>
        <dbReference type="ARBA" id="ARBA00022737"/>
    </source>
</evidence>
<proteinExistence type="predicted"/>
<dbReference type="Proteomes" id="UP001165289">
    <property type="component" value="Unassembled WGS sequence"/>
</dbReference>
<dbReference type="EMBL" id="JAKMXF010000111">
    <property type="protein sequence ID" value="KAI6657556.1"/>
    <property type="molecule type" value="Genomic_DNA"/>
</dbReference>
<protein>
    <submittedName>
        <fullName evidence="3">Cell surface protein</fullName>
    </submittedName>
</protein>
<dbReference type="GO" id="GO:0000209">
    <property type="term" value="P:protein polyubiquitination"/>
    <property type="evidence" value="ECO:0007669"/>
    <property type="project" value="TreeGrafter"/>
</dbReference>